<dbReference type="GeneID" id="34460243"/>
<dbReference type="AlphaFoldDB" id="A0A1L9VYV9"/>
<dbReference type="OrthoDB" id="5401170at2759"/>
<keyword evidence="2" id="KW-1185">Reference proteome</keyword>
<reference evidence="2" key="1">
    <citation type="journal article" date="2017" name="Genome Biol.">
        <title>Comparative genomics reveals high biological diversity and specific adaptations in the industrially and medically important fungal genus Aspergillus.</title>
        <authorList>
            <person name="de Vries R.P."/>
            <person name="Riley R."/>
            <person name="Wiebenga A."/>
            <person name="Aguilar-Osorio G."/>
            <person name="Amillis S."/>
            <person name="Uchima C.A."/>
            <person name="Anderluh G."/>
            <person name="Asadollahi M."/>
            <person name="Askin M."/>
            <person name="Barry K."/>
            <person name="Battaglia E."/>
            <person name="Bayram O."/>
            <person name="Benocci T."/>
            <person name="Braus-Stromeyer S.A."/>
            <person name="Caldana C."/>
            <person name="Canovas D."/>
            <person name="Cerqueira G.C."/>
            <person name="Chen F."/>
            <person name="Chen W."/>
            <person name="Choi C."/>
            <person name="Clum A."/>
            <person name="Dos Santos R.A."/>
            <person name="Damasio A.R."/>
            <person name="Diallinas G."/>
            <person name="Emri T."/>
            <person name="Fekete E."/>
            <person name="Flipphi M."/>
            <person name="Freyberg S."/>
            <person name="Gallo A."/>
            <person name="Gournas C."/>
            <person name="Habgood R."/>
            <person name="Hainaut M."/>
            <person name="Harispe M.L."/>
            <person name="Henrissat B."/>
            <person name="Hilden K.S."/>
            <person name="Hope R."/>
            <person name="Hossain A."/>
            <person name="Karabika E."/>
            <person name="Karaffa L."/>
            <person name="Karanyi Z."/>
            <person name="Krasevec N."/>
            <person name="Kuo A."/>
            <person name="Kusch H."/>
            <person name="LaButti K."/>
            <person name="Lagendijk E.L."/>
            <person name="Lapidus A."/>
            <person name="Levasseur A."/>
            <person name="Lindquist E."/>
            <person name="Lipzen A."/>
            <person name="Logrieco A.F."/>
            <person name="MacCabe A."/>
            <person name="Maekelae M.R."/>
            <person name="Malavazi I."/>
            <person name="Melin P."/>
            <person name="Meyer V."/>
            <person name="Mielnichuk N."/>
            <person name="Miskei M."/>
            <person name="Molnar A.P."/>
            <person name="Mule G."/>
            <person name="Ngan C.Y."/>
            <person name="Orejas M."/>
            <person name="Orosz E."/>
            <person name="Ouedraogo J.P."/>
            <person name="Overkamp K.M."/>
            <person name="Park H.-S."/>
            <person name="Perrone G."/>
            <person name="Piumi F."/>
            <person name="Punt P.J."/>
            <person name="Ram A.F."/>
            <person name="Ramon A."/>
            <person name="Rauscher S."/>
            <person name="Record E."/>
            <person name="Riano-Pachon D.M."/>
            <person name="Robert V."/>
            <person name="Roehrig J."/>
            <person name="Ruller R."/>
            <person name="Salamov A."/>
            <person name="Salih N.S."/>
            <person name="Samson R.A."/>
            <person name="Sandor E."/>
            <person name="Sanguinetti M."/>
            <person name="Schuetze T."/>
            <person name="Sepcic K."/>
            <person name="Shelest E."/>
            <person name="Sherlock G."/>
            <person name="Sophianopoulou V."/>
            <person name="Squina F.M."/>
            <person name="Sun H."/>
            <person name="Susca A."/>
            <person name="Todd R.B."/>
            <person name="Tsang A."/>
            <person name="Unkles S.E."/>
            <person name="van de Wiele N."/>
            <person name="van Rossen-Uffink D."/>
            <person name="Oliveira J.V."/>
            <person name="Vesth T.C."/>
            <person name="Visser J."/>
            <person name="Yu J.-H."/>
            <person name="Zhou M."/>
            <person name="Andersen M.R."/>
            <person name="Archer D.B."/>
            <person name="Baker S.E."/>
            <person name="Benoit I."/>
            <person name="Brakhage A.A."/>
            <person name="Braus G.H."/>
            <person name="Fischer R."/>
            <person name="Frisvad J.C."/>
            <person name="Goldman G.H."/>
            <person name="Houbraken J."/>
            <person name="Oakley B."/>
            <person name="Pocsi I."/>
            <person name="Scazzocchio C."/>
            <person name="Seiboth B."/>
            <person name="vanKuyk P.A."/>
            <person name="Wortman J."/>
            <person name="Dyer P.S."/>
            <person name="Grigoriev I.V."/>
        </authorList>
    </citation>
    <scope>NUCLEOTIDE SEQUENCE [LARGE SCALE GENOMIC DNA]</scope>
    <source>
        <strain evidence="2">CBS 516.65</strain>
    </source>
</reference>
<dbReference type="RefSeq" id="XP_022405753.1">
    <property type="nucleotide sequence ID" value="XM_022543982.1"/>
</dbReference>
<dbReference type="EMBL" id="KV878888">
    <property type="protein sequence ID" value="OJJ89091.1"/>
    <property type="molecule type" value="Genomic_DNA"/>
</dbReference>
<sequence>MRIYLQIPYTGTDSQSLDDLAQQSATYTPIELEALQAMTEEGFSIIPQLLSWGFALVVKRAQLCFGNCHEVNEMTLEMPSRLDLTTGSDFVIAN</sequence>
<name>A0A1L9VYV9_ASPGL</name>
<proteinExistence type="predicted"/>
<accession>A0A1L9VYV9</accession>
<dbReference type="Proteomes" id="UP000184300">
    <property type="component" value="Unassembled WGS sequence"/>
</dbReference>
<evidence type="ECO:0000313" key="1">
    <source>
        <dbReference type="EMBL" id="OJJ89091.1"/>
    </source>
</evidence>
<evidence type="ECO:0000313" key="2">
    <source>
        <dbReference type="Proteomes" id="UP000184300"/>
    </source>
</evidence>
<dbReference type="VEuPathDB" id="FungiDB:ASPGLDRAFT_30819"/>
<organism evidence="1 2">
    <name type="scientific">Aspergillus glaucus CBS 516.65</name>
    <dbReference type="NCBI Taxonomy" id="1160497"/>
    <lineage>
        <taxon>Eukaryota</taxon>
        <taxon>Fungi</taxon>
        <taxon>Dikarya</taxon>
        <taxon>Ascomycota</taxon>
        <taxon>Pezizomycotina</taxon>
        <taxon>Eurotiomycetes</taxon>
        <taxon>Eurotiomycetidae</taxon>
        <taxon>Eurotiales</taxon>
        <taxon>Aspergillaceae</taxon>
        <taxon>Aspergillus</taxon>
        <taxon>Aspergillus subgen. Aspergillus</taxon>
    </lineage>
</organism>
<gene>
    <name evidence="1" type="ORF">ASPGLDRAFT_30819</name>
</gene>
<protein>
    <submittedName>
        <fullName evidence="1">Uncharacterized protein</fullName>
    </submittedName>
</protein>